<gene>
    <name evidence="5" type="ORF">EGW08_018655</name>
</gene>
<dbReference type="Pfam" id="PF01026">
    <property type="entry name" value="TatD_DNase"/>
    <property type="match status" value="1"/>
</dbReference>
<reference evidence="5 6" key="1">
    <citation type="submission" date="2019-01" db="EMBL/GenBank/DDBJ databases">
        <title>A draft genome assembly of the solar-powered sea slug Elysia chlorotica.</title>
        <authorList>
            <person name="Cai H."/>
            <person name="Li Q."/>
            <person name="Fang X."/>
            <person name="Li J."/>
            <person name="Curtis N.E."/>
            <person name="Altenburger A."/>
            <person name="Shibata T."/>
            <person name="Feng M."/>
            <person name="Maeda T."/>
            <person name="Schwartz J.A."/>
            <person name="Shigenobu S."/>
            <person name="Lundholm N."/>
            <person name="Nishiyama T."/>
            <person name="Yang H."/>
            <person name="Hasebe M."/>
            <person name="Li S."/>
            <person name="Pierce S.K."/>
            <person name="Wang J."/>
        </authorList>
    </citation>
    <scope>NUCLEOTIDE SEQUENCE [LARGE SCALE GENOMIC DNA]</scope>
    <source>
        <strain evidence="5">EC2010</strain>
        <tissue evidence="5">Whole organism of an adult</tissue>
    </source>
</reference>
<evidence type="ECO:0000256" key="1">
    <source>
        <dbReference type="ARBA" id="ARBA00009275"/>
    </source>
</evidence>
<dbReference type="Gene3D" id="3.20.20.140">
    <property type="entry name" value="Metal-dependent hydrolases"/>
    <property type="match status" value="1"/>
</dbReference>
<name>A0A3S1H734_ELYCH</name>
<keyword evidence="3" id="KW-0378">Hydrolase</keyword>
<protein>
    <submittedName>
        <fullName evidence="5">Uncharacterized protein</fullName>
    </submittedName>
</protein>
<dbReference type="GO" id="GO:0016788">
    <property type="term" value="F:hydrolase activity, acting on ester bonds"/>
    <property type="evidence" value="ECO:0007669"/>
    <property type="project" value="InterPro"/>
</dbReference>
<dbReference type="EMBL" id="RQTK01000922">
    <property type="protein sequence ID" value="RUS73564.1"/>
    <property type="molecule type" value="Genomic_DNA"/>
</dbReference>
<dbReference type="AlphaFoldDB" id="A0A3S1H734"/>
<dbReference type="InterPro" id="IPR032466">
    <property type="entry name" value="Metal_Hydrolase"/>
</dbReference>
<dbReference type="InterPro" id="IPR001130">
    <property type="entry name" value="TatD-like"/>
</dbReference>
<sequence>MYCRTAKLKLPLKSILEEYKCGKARLFSMLEDSDDPVVKTVQPSIKTGRKWKAVTAVDQAKECLKIKETLGEVIAKAKQKKVKAALVVTESVKDFEPVLALQQRFPEFVLPCLGIHPVQGHSQGLFKRTKILKMFSSREGKGDDAKLSEICKVWVASLYHGATKRANLCILVEQQAIGCRVINRLPRDTRHSGQARAVLPEFDPG</sequence>
<dbReference type="GO" id="GO:0046872">
    <property type="term" value="F:metal ion binding"/>
    <property type="evidence" value="ECO:0007669"/>
    <property type="project" value="UniProtKB-KW"/>
</dbReference>
<organism evidence="5 6">
    <name type="scientific">Elysia chlorotica</name>
    <name type="common">Eastern emerald elysia</name>
    <name type="synonym">Sea slug</name>
    <dbReference type="NCBI Taxonomy" id="188477"/>
    <lineage>
        <taxon>Eukaryota</taxon>
        <taxon>Metazoa</taxon>
        <taxon>Spiralia</taxon>
        <taxon>Lophotrochozoa</taxon>
        <taxon>Mollusca</taxon>
        <taxon>Gastropoda</taxon>
        <taxon>Heterobranchia</taxon>
        <taxon>Euthyneura</taxon>
        <taxon>Panpulmonata</taxon>
        <taxon>Sacoglossa</taxon>
        <taxon>Placobranchoidea</taxon>
        <taxon>Plakobranchidae</taxon>
        <taxon>Elysia</taxon>
    </lineage>
</organism>
<dbReference type="SUPFAM" id="SSF51556">
    <property type="entry name" value="Metallo-dependent hydrolases"/>
    <property type="match status" value="1"/>
</dbReference>
<keyword evidence="6" id="KW-1185">Reference proteome</keyword>
<comment type="caution">
    <text evidence="5">The sequence shown here is derived from an EMBL/GenBank/DDBJ whole genome shotgun (WGS) entry which is preliminary data.</text>
</comment>
<evidence type="ECO:0000313" key="6">
    <source>
        <dbReference type="Proteomes" id="UP000271974"/>
    </source>
</evidence>
<evidence type="ECO:0000256" key="2">
    <source>
        <dbReference type="ARBA" id="ARBA00022723"/>
    </source>
</evidence>
<accession>A0A3S1H734</accession>
<dbReference type="OrthoDB" id="6048461at2759"/>
<dbReference type="PANTHER" id="PTHR46317:SF1">
    <property type="entry name" value="HYDROLASE, TATD FAMILY"/>
    <property type="match status" value="1"/>
</dbReference>
<comment type="function">
    <text evidence="4">Exhibits 3'-exonuclease activities and apurinic/apyrimidinic (AP) endonuclease (in vitro). Show preferential AP endonuclease activity on double-stranded DNA substrates and 3'- exonuclease activity on single-stranded DNA.</text>
</comment>
<comment type="similarity">
    <text evidence="1">Belongs to the metallo-dependent hydrolases superfamily. TatD-type hydrolase family.</text>
</comment>
<evidence type="ECO:0000256" key="4">
    <source>
        <dbReference type="ARBA" id="ARBA00093287"/>
    </source>
</evidence>
<evidence type="ECO:0000256" key="3">
    <source>
        <dbReference type="ARBA" id="ARBA00022801"/>
    </source>
</evidence>
<dbReference type="Proteomes" id="UP000271974">
    <property type="component" value="Unassembled WGS sequence"/>
</dbReference>
<dbReference type="PANTHER" id="PTHR46317">
    <property type="entry name" value="HYDROLASE OF PHP SUPERFAMILY-RELATED PROTEIN"/>
    <property type="match status" value="1"/>
</dbReference>
<keyword evidence="2" id="KW-0479">Metal-binding</keyword>
<proteinExistence type="inferred from homology"/>
<evidence type="ECO:0000313" key="5">
    <source>
        <dbReference type="EMBL" id="RUS73564.1"/>
    </source>
</evidence>